<accession>A0A7W0HJX4</accession>
<feature type="domain" description="ABC transporter" evidence="4">
    <location>
        <begin position="4"/>
        <end position="235"/>
    </location>
</feature>
<dbReference type="Pfam" id="PF00005">
    <property type="entry name" value="ABC_tran"/>
    <property type="match status" value="1"/>
</dbReference>
<evidence type="ECO:0000313" key="6">
    <source>
        <dbReference type="Proteomes" id="UP000525298"/>
    </source>
</evidence>
<dbReference type="Gene3D" id="3.40.50.300">
    <property type="entry name" value="P-loop containing nucleotide triphosphate hydrolases"/>
    <property type="match status" value="1"/>
</dbReference>
<evidence type="ECO:0000256" key="1">
    <source>
        <dbReference type="ARBA" id="ARBA00022448"/>
    </source>
</evidence>
<keyword evidence="2" id="KW-0547">Nucleotide-binding</keyword>
<dbReference type="InterPro" id="IPR015856">
    <property type="entry name" value="ABC_transpr_CbiO/EcfA_su"/>
</dbReference>
<gene>
    <name evidence="5" type="ORF">HNR65_000866</name>
</gene>
<dbReference type="AlphaFoldDB" id="A0A7W0HJX4"/>
<evidence type="ECO:0000256" key="2">
    <source>
        <dbReference type="ARBA" id="ARBA00022741"/>
    </source>
</evidence>
<dbReference type="InterPro" id="IPR003439">
    <property type="entry name" value="ABC_transporter-like_ATP-bd"/>
</dbReference>
<evidence type="ECO:0000313" key="5">
    <source>
        <dbReference type="EMBL" id="MBA2880548.1"/>
    </source>
</evidence>
<sequence>MALYELENIQHHYKGTPVLSIDRLRIAENSVTGLCGPNGSGKTTLLSLLGLIAPPAAGAIYFRGHRARPYDGRIRDKVALLPQQSFLLKRSVYQNVAYGLRIRKNTDNESGRVAHALSLVGLNPEKFTGRPWYALSGGEARRVAMAARLALRPEVLLLDEPTTSVDAASAQLMREAAAEAHLQWGTSLIIASHDMQWLQGICYDLVYLFSGTILGKGKKTIVFGPWEHTSGGGAMRTLADGQVLMAENAPRDLTGAAAILDPDDMSLHASPDDAGAKKRPLKGRIVCLDLEQHTDLIRVLVFAGRSEFCLYLDAQTLSARGWQPGTELWLAYRPDRVQWKAHGLQ</sequence>
<dbReference type="RefSeq" id="WP_181550221.1">
    <property type="nucleotide sequence ID" value="NZ_JACDUS010000002.1"/>
</dbReference>
<proteinExistence type="predicted"/>
<dbReference type="SUPFAM" id="SSF52540">
    <property type="entry name" value="P-loop containing nucleoside triphosphate hydrolases"/>
    <property type="match status" value="1"/>
</dbReference>
<organism evidence="5 6">
    <name type="scientific">Desulfosalsimonas propionicica</name>
    <dbReference type="NCBI Taxonomy" id="332175"/>
    <lineage>
        <taxon>Bacteria</taxon>
        <taxon>Pseudomonadati</taxon>
        <taxon>Thermodesulfobacteriota</taxon>
        <taxon>Desulfobacteria</taxon>
        <taxon>Desulfobacterales</taxon>
        <taxon>Desulfosalsimonadaceae</taxon>
        <taxon>Desulfosalsimonas</taxon>
    </lineage>
</organism>
<dbReference type="GO" id="GO:0005524">
    <property type="term" value="F:ATP binding"/>
    <property type="evidence" value="ECO:0007669"/>
    <property type="project" value="UniProtKB-KW"/>
</dbReference>
<keyword evidence="6" id="KW-1185">Reference proteome</keyword>
<comment type="caution">
    <text evidence="5">The sequence shown here is derived from an EMBL/GenBank/DDBJ whole genome shotgun (WGS) entry which is preliminary data.</text>
</comment>
<dbReference type="InterPro" id="IPR003593">
    <property type="entry name" value="AAA+_ATPase"/>
</dbReference>
<dbReference type="EMBL" id="JACDUS010000002">
    <property type="protein sequence ID" value="MBA2880548.1"/>
    <property type="molecule type" value="Genomic_DNA"/>
</dbReference>
<dbReference type="GO" id="GO:0016887">
    <property type="term" value="F:ATP hydrolysis activity"/>
    <property type="evidence" value="ECO:0007669"/>
    <property type="project" value="InterPro"/>
</dbReference>
<reference evidence="5 6" key="1">
    <citation type="submission" date="2020-07" db="EMBL/GenBank/DDBJ databases">
        <title>Genomic Encyclopedia of Type Strains, Phase IV (KMG-IV): sequencing the most valuable type-strain genomes for metagenomic binning, comparative biology and taxonomic classification.</title>
        <authorList>
            <person name="Goeker M."/>
        </authorList>
    </citation>
    <scope>NUCLEOTIDE SEQUENCE [LARGE SCALE GENOMIC DNA]</scope>
    <source>
        <strain evidence="5 6">DSM 17721</strain>
    </source>
</reference>
<evidence type="ECO:0000259" key="4">
    <source>
        <dbReference type="PROSITE" id="PS50893"/>
    </source>
</evidence>
<name>A0A7W0HJX4_9BACT</name>
<dbReference type="CDD" id="cd03225">
    <property type="entry name" value="ABC_cobalt_CbiO_domain1"/>
    <property type="match status" value="1"/>
</dbReference>
<dbReference type="PANTHER" id="PTHR43423">
    <property type="entry name" value="ABC TRANSPORTER I FAMILY MEMBER 17"/>
    <property type="match status" value="1"/>
</dbReference>
<dbReference type="SMART" id="SM00382">
    <property type="entry name" value="AAA"/>
    <property type="match status" value="1"/>
</dbReference>
<keyword evidence="3 5" id="KW-0067">ATP-binding</keyword>
<keyword evidence="1" id="KW-0813">Transport</keyword>
<dbReference type="PANTHER" id="PTHR43423:SF1">
    <property type="entry name" value="ABC TRANSPORTER I FAMILY MEMBER 17"/>
    <property type="match status" value="1"/>
</dbReference>
<evidence type="ECO:0000256" key="3">
    <source>
        <dbReference type="ARBA" id="ARBA00022840"/>
    </source>
</evidence>
<protein>
    <submittedName>
        <fullName evidence="5">Tungstate transport system ATP-binding protein</fullName>
    </submittedName>
</protein>
<dbReference type="Proteomes" id="UP000525298">
    <property type="component" value="Unassembled WGS sequence"/>
</dbReference>
<dbReference type="GO" id="GO:0055085">
    <property type="term" value="P:transmembrane transport"/>
    <property type="evidence" value="ECO:0007669"/>
    <property type="project" value="InterPro"/>
</dbReference>
<dbReference type="PROSITE" id="PS50893">
    <property type="entry name" value="ABC_TRANSPORTER_2"/>
    <property type="match status" value="1"/>
</dbReference>
<dbReference type="InterPro" id="IPR027417">
    <property type="entry name" value="P-loop_NTPase"/>
</dbReference>
<dbReference type="GO" id="GO:0016020">
    <property type="term" value="C:membrane"/>
    <property type="evidence" value="ECO:0007669"/>
    <property type="project" value="InterPro"/>
</dbReference>